<dbReference type="EMBL" id="LUXM01000040">
    <property type="protein sequence ID" value="KZU91895.1"/>
    <property type="molecule type" value="Genomic_DNA"/>
</dbReference>
<dbReference type="SUPFAM" id="SSF52777">
    <property type="entry name" value="CoA-dependent acyltransferases"/>
    <property type="match status" value="1"/>
</dbReference>
<keyword evidence="3" id="KW-0808">Transferase</keyword>
<organism evidence="3 6">
    <name type="scientific">Lactiplantibacillus plantarum</name>
    <name type="common">Lactobacillus plantarum</name>
    <dbReference type="NCBI Taxonomy" id="1590"/>
    <lineage>
        <taxon>Bacteria</taxon>
        <taxon>Bacillati</taxon>
        <taxon>Bacillota</taxon>
        <taxon>Bacilli</taxon>
        <taxon>Lactobacillales</taxon>
        <taxon>Lactobacillaceae</taxon>
        <taxon>Lactiplantibacillus</taxon>
    </lineage>
</organism>
<evidence type="ECO:0000313" key="3">
    <source>
        <dbReference type="EMBL" id="KZU91895.1"/>
    </source>
</evidence>
<protein>
    <submittedName>
        <fullName evidence="3">Chloramphenicol O-acetyltransferase</fullName>
    </submittedName>
</protein>
<reference evidence="5 6" key="1">
    <citation type="submission" date="2016-03" db="EMBL/GenBank/DDBJ databases">
        <title>Comparative genomics of 54 Lactobacillus plantarum strains reveals genomic uncoupling from niche constraints.</title>
        <authorList>
            <person name="Martino M.E."/>
        </authorList>
    </citation>
    <scope>NUCLEOTIDE SEQUENCE [LARGE SCALE GENOMIC DNA]</scope>
    <source>
        <strain evidence="3 6">19.1</strain>
        <strain evidence="4 5">NAB2</strain>
        <strain evidence="2 7">Nizo2260</strain>
    </source>
</reference>
<evidence type="ECO:0000313" key="7">
    <source>
        <dbReference type="Proteomes" id="UP000076989"/>
    </source>
</evidence>
<proteinExistence type="predicted"/>
<dbReference type="OMA" id="VHHGLMD"/>
<dbReference type="PIRSF" id="PIRSF000440">
    <property type="entry name" value="CAT"/>
    <property type="match status" value="1"/>
</dbReference>
<dbReference type="Pfam" id="PF00302">
    <property type="entry name" value="CAT"/>
    <property type="match status" value="1"/>
</dbReference>
<evidence type="ECO:0000313" key="2">
    <source>
        <dbReference type="EMBL" id="KZU06890.1"/>
    </source>
</evidence>
<dbReference type="PANTHER" id="PTHR38474">
    <property type="entry name" value="SLR0299 PROTEIN"/>
    <property type="match status" value="1"/>
</dbReference>
<dbReference type="KEGG" id="lpb:SH83_07430"/>
<accession>A0A0M4RQU0</accession>
<dbReference type="RefSeq" id="WP_011101551.1">
    <property type="nucleotide sequence ID" value="NZ_BLJR01000007.1"/>
</dbReference>
<dbReference type="Proteomes" id="UP000076872">
    <property type="component" value="Unassembled WGS sequence"/>
</dbReference>
<dbReference type="InterPro" id="IPR001707">
    <property type="entry name" value="Cmp_AcTrfase"/>
</dbReference>
<dbReference type="SMR" id="A0A0M4RQU0"/>
<evidence type="ECO:0000256" key="1">
    <source>
        <dbReference type="PIRSR" id="PIRSR000440-1"/>
    </source>
</evidence>
<dbReference type="Gene3D" id="3.30.559.10">
    <property type="entry name" value="Chloramphenicol acetyltransferase-like domain"/>
    <property type="match status" value="1"/>
</dbReference>
<dbReference type="EMBL" id="LUXO01000022">
    <property type="protein sequence ID" value="KZV04047.1"/>
    <property type="molecule type" value="Genomic_DNA"/>
</dbReference>
<dbReference type="Proteomes" id="UP000076989">
    <property type="component" value="Unassembled WGS sequence"/>
</dbReference>
<dbReference type="GeneID" id="77218170"/>
<gene>
    <name evidence="3" type="ORF">Lp19_3181</name>
    <name evidence="4" type="ORF">NAB2_0974</name>
    <name evidence="2" type="ORF">Nizo2260_0431</name>
</gene>
<dbReference type="EMBL" id="LUWI01000010">
    <property type="protein sequence ID" value="KZU06890.1"/>
    <property type="molecule type" value="Genomic_DNA"/>
</dbReference>
<dbReference type="PANTHER" id="PTHR38474:SF2">
    <property type="entry name" value="CHLORAMPHENICOL ACETYLTRANSFERASE"/>
    <property type="match status" value="1"/>
</dbReference>
<dbReference type="AlphaFoldDB" id="A0A0M4RQU0"/>
<feature type="active site" description="Proton acceptor" evidence="1">
    <location>
        <position position="195"/>
    </location>
</feature>
<dbReference type="Proteomes" id="UP000076882">
    <property type="component" value="Unassembled WGS sequence"/>
</dbReference>
<dbReference type="SMART" id="SM01059">
    <property type="entry name" value="CAT"/>
    <property type="match status" value="1"/>
</dbReference>
<dbReference type="PATRIC" id="fig|1590.144.peg.1543"/>
<dbReference type="InterPro" id="IPR023213">
    <property type="entry name" value="CAT-like_dom_sf"/>
</dbReference>
<evidence type="ECO:0000313" key="4">
    <source>
        <dbReference type="EMBL" id="KZV04047.1"/>
    </source>
</evidence>
<name>A0A0M4RQU0_LACPN</name>
<evidence type="ECO:0000313" key="6">
    <source>
        <dbReference type="Proteomes" id="UP000076882"/>
    </source>
</evidence>
<sequence length="222" mass="25425">MTTTKPNMHAVAINPEAWPRQTYFYYFTKIAPSGFSLTVNMDITATLAWTKAHHVKFNAVYLYLVSRLLTTHPEMRIGYLNDQLVTFDVLHPSYTILHADRTMANLWTTYDTDFETFYQHYLADQAEFSALPGPMPKTPQTPNLVNIGCLPGVHFSSYTPLPFKPLDSFFPIFQAGQFKKDADKTIMPLSITVNHATIDGDHLSRFFNELQSCWEQPTQYLA</sequence>
<dbReference type="GO" id="GO:0008811">
    <property type="term" value="F:chloramphenicol O-acetyltransferase activity"/>
    <property type="evidence" value="ECO:0007669"/>
    <property type="project" value="InterPro"/>
</dbReference>
<comment type="caution">
    <text evidence="3">The sequence shown here is derived from an EMBL/GenBank/DDBJ whole genome shotgun (WGS) entry which is preliminary data.</text>
</comment>
<evidence type="ECO:0000313" key="5">
    <source>
        <dbReference type="Proteomes" id="UP000076872"/>
    </source>
</evidence>